<dbReference type="Proteomes" id="UP001215598">
    <property type="component" value="Unassembled WGS sequence"/>
</dbReference>
<evidence type="ECO:0000256" key="1">
    <source>
        <dbReference type="SAM" id="MobiDB-lite"/>
    </source>
</evidence>
<feature type="region of interest" description="Disordered" evidence="1">
    <location>
        <begin position="16"/>
        <end position="105"/>
    </location>
</feature>
<sequence>MPPEDEPISIAAAALTEAEADAAAPNSRLVFEPQWRPTPRARNSTRPPARAPGVRSWADRVRNQPPLQHDQPLPTPSAYAPASGSPSSNATGPASPLPPGPVFPPQLQIQEGVVAELLEKNQDVYNKVINHPFPQAFGKGIASLDGFRHYMIQDWLYLKTCTQLKFLALGTATYGEEVEGFDVRYKVEYSNKLADICGTMLGITKSTMEATMASTELDTTEKFYRKALQSDKAWLGYYVVLLPCVLIYFNIAERLMKDPSTAKNVVYHQAWTVLNHDDSSVGKYIKFINKNIALNGGVKEWNWMFRIACERELEIFNTGLHAPTPFQIIPDGIHSMHISTSKSVRLVLAVQNATDVGPLLDEYFPSNARSCVVGTKPTGGSNEKWHILATKDGYTFKNLGTSLYLGISPALAHKEYRTLQAVSNPYYWWVNPSSNQPDQGPSLYQIFDSGNLRYTLHAAIEALNGIGPFTPILAHENSEAPCQMWSFDDYRFKPYERKQRAPDKGTEKSPNAQATTSEMKKLMDKHSREMKEMAEVIAEKDRALRVEVAERIKVQEQMKILGGRAEWERHKHQEELHSLRNAWLAAVESAEVSDRKWRHVLRQIRAQVCCWESFSGAFRRVAFDPAPIEFGVQNNVSAFIIRYNMNGAKETTCIYSVQDGATWNTRLGAGKEFCDFRVLVGNPSRLLWVPCHGRFDHDAMPSNPVLGLDEAVDGVSETEFIARYSHSSTLYVTGILDGADGIPWGSSIIPDYEVLCYRDL</sequence>
<feature type="domain" description="Thiaminase-2/PQQC" evidence="2">
    <location>
        <begin position="122"/>
        <end position="271"/>
    </location>
</feature>
<comment type="caution">
    <text evidence="3">The sequence shown here is derived from an EMBL/GenBank/DDBJ whole genome shotgun (WGS) entry which is preliminary data.</text>
</comment>
<dbReference type="SUPFAM" id="SSF50370">
    <property type="entry name" value="Ricin B-like lectins"/>
    <property type="match status" value="1"/>
</dbReference>
<gene>
    <name evidence="3" type="ORF">B0H16DRAFT_1693152</name>
</gene>
<dbReference type="Gene3D" id="1.20.910.10">
    <property type="entry name" value="Heme oxygenase-like"/>
    <property type="match status" value="1"/>
</dbReference>
<proteinExistence type="predicted"/>
<feature type="compositionally biased region" description="Pro residues" evidence="1">
    <location>
        <begin position="95"/>
        <end position="104"/>
    </location>
</feature>
<dbReference type="SUPFAM" id="SSF48613">
    <property type="entry name" value="Heme oxygenase-like"/>
    <property type="match status" value="1"/>
</dbReference>
<dbReference type="Pfam" id="PF03070">
    <property type="entry name" value="TENA_THI-4"/>
    <property type="match status" value="1"/>
</dbReference>
<feature type="compositionally biased region" description="Basic and acidic residues" evidence="1">
    <location>
        <begin position="496"/>
        <end position="507"/>
    </location>
</feature>
<dbReference type="EMBL" id="JARKIB010000086">
    <property type="protein sequence ID" value="KAJ7744634.1"/>
    <property type="molecule type" value="Genomic_DNA"/>
</dbReference>
<keyword evidence="4" id="KW-1185">Reference proteome</keyword>
<dbReference type="InterPro" id="IPR016084">
    <property type="entry name" value="Haem_Oase-like_multi-hlx"/>
</dbReference>
<protein>
    <recommendedName>
        <fullName evidence="2">Thiaminase-2/PQQC domain-containing protein</fullName>
    </recommendedName>
</protein>
<dbReference type="AlphaFoldDB" id="A0AAD7N3X9"/>
<dbReference type="CDD" id="cd19359">
    <property type="entry name" value="TenA_C_Bt3146-like"/>
    <property type="match status" value="1"/>
</dbReference>
<feature type="compositionally biased region" description="Polar residues" evidence="1">
    <location>
        <begin position="508"/>
        <end position="517"/>
    </location>
</feature>
<accession>A0AAD7N3X9</accession>
<dbReference type="InterPro" id="IPR004305">
    <property type="entry name" value="Thiaminase-2/PQQC"/>
</dbReference>
<feature type="compositionally biased region" description="Low complexity" evidence="1">
    <location>
        <begin position="76"/>
        <end position="94"/>
    </location>
</feature>
<dbReference type="Gene3D" id="2.80.10.50">
    <property type="match status" value="1"/>
</dbReference>
<feature type="region of interest" description="Disordered" evidence="1">
    <location>
        <begin position="496"/>
        <end position="519"/>
    </location>
</feature>
<reference evidence="3" key="1">
    <citation type="submission" date="2023-03" db="EMBL/GenBank/DDBJ databases">
        <title>Massive genome expansion in bonnet fungi (Mycena s.s.) driven by repeated elements and novel gene families across ecological guilds.</title>
        <authorList>
            <consortium name="Lawrence Berkeley National Laboratory"/>
            <person name="Harder C.B."/>
            <person name="Miyauchi S."/>
            <person name="Viragh M."/>
            <person name="Kuo A."/>
            <person name="Thoen E."/>
            <person name="Andreopoulos B."/>
            <person name="Lu D."/>
            <person name="Skrede I."/>
            <person name="Drula E."/>
            <person name="Henrissat B."/>
            <person name="Morin E."/>
            <person name="Kohler A."/>
            <person name="Barry K."/>
            <person name="LaButti K."/>
            <person name="Morin E."/>
            <person name="Salamov A."/>
            <person name="Lipzen A."/>
            <person name="Mereny Z."/>
            <person name="Hegedus B."/>
            <person name="Baldrian P."/>
            <person name="Stursova M."/>
            <person name="Weitz H."/>
            <person name="Taylor A."/>
            <person name="Grigoriev I.V."/>
            <person name="Nagy L.G."/>
            <person name="Martin F."/>
            <person name="Kauserud H."/>
        </authorList>
    </citation>
    <scope>NUCLEOTIDE SEQUENCE</scope>
    <source>
        <strain evidence="3">CBHHK182m</strain>
    </source>
</reference>
<evidence type="ECO:0000259" key="2">
    <source>
        <dbReference type="Pfam" id="PF03070"/>
    </source>
</evidence>
<name>A0AAD7N3X9_9AGAR</name>
<dbReference type="InterPro" id="IPR035992">
    <property type="entry name" value="Ricin_B-like_lectins"/>
</dbReference>
<evidence type="ECO:0000313" key="3">
    <source>
        <dbReference type="EMBL" id="KAJ7744634.1"/>
    </source>
</evidence>
<organism evidence="3 4">
    <name type="scientific">Mycena metata</name>
    <dbReference type="NCBI Taxonomy" id="1033252"/>
    <lineage>
        <taxon>Eukaryota</taxon>
        <taxon>Fungi</taxon>
        <taxon>Dikarya</taxon>
        <taxon>Basidiomycota</taxon>
        <taxon>Agaricomycotina</taxon>
        <taxon>Agaricomycetes</taxon>
        <taxon>Agaricomycetidae</taxon>
        <taxon>Agaricales</taxon>
        <taxon>Marasmiineae</taxon>
        <taxon>Mycenaceae</taxon>
        <taxon>Mycena</taxon>
    </lineage>
</organism>
<evidence type="ECO:0000313" key="4">
    <source>
        <dbReference type="Proteomes" id="UP001215598"/>
    </source>
</evidence>
<dbReference type="GO" id="GO:0006772">
    <property type="term" value="P:thiamine metabolic process"/>
    <property type="evidence" value="ECO:0007669"/>
    <property type="project" value="UniProtKB-ARBA"/>
</dbReference>